<evidence type="ECO:0000256" key="2">
    <source>
        <dbReference type="SAM" id="SignalP"/>
    </source>
</evidence>
<feature type="signal peptide" evidence="2">
    <location>
        <begin position="1"/>
        <end position="22"/>
    </location>
</feature>
<reference evidence="3 5" key="1">
    <citation type="journal article" date="2015" name="Genome Announc.">
        <title>Complete genome sequences for 59 burkholderia isolates, both pathogenic and near neighbor.</title>
        <authorList>
            <person name="Johnson S.L."/>
            <person name="Bishop-Lilly K.A."/>
            <person name="Ladner J.T."/>
            <person name="Daligault H.E."/>
            <person name="Davenport K.W."/>
            <person name="Jaissle J."/>
            <person name="Frey K.G."/>
            <person name="Koroleva G.I."/>
            <person name="Bruce D.C."/>
            <person name="Coyne S.R."/>
            <person name="Broomall S.M."/>
            <person name="Li P.E."/>
            <person name="Teshima H."/>
            <person name="Gibbons H.S."/>
            <person name="Palacios G.F."/>
            <person name="Rosenzweig C.N."/>
            <person name="Redden C.L."/>
            <person name="Xu Y."/>
            <person name="Minogue T.D."/>
            <person name="Chain P.S."/>
        </authorList>
    </citation>
    <scope>NUCLEOTIDE SEQUENCE [LARGE SCALE GENOMIC DNA]</scope>
    <source>
        <strain evidence="3 5">ATCC BAA-463</strain>
    </source>
</reference>
<dbReference type="AlphaFoldDB" id="A0AAP5QJI3"/>
<evidence type="ECO:0000313" key="5">
    <source>
        <dbReference type="Proteomes" id="UP000032614"/>
    </source>
</evidence>
<dbReference type="RefSeq" id="WP_082094224.1">
    <property type="nucleotide sequence ID" value="NZ_CP010025.1"/>
</dbReference>
<evidence type="ECO:0000313" key="3">
    <source>
        <dbReference type="EMBL" id="AJZ56534.1"/>
    </source>
</evidence>
<dbReference type="EMBL" id="JANSLM010000025">
    <property type="protein sequence ID" value="MDT8843437.1"/>
    <property type="molecule type" value="Genomic_DNA"/>
</dbReference>
<dbReference type="KEGG" id="bfn:OI25_7682"/>
<name>A0AAP5QJI3_9BURK</name>
<dbReference type="Pfam" id="PF13663">
    <property type="entry name" value="DUF4148"/>
    <property type="match status" value="1"/>
</dbReference>
<evidence type="ECO:0000313" key="6">
    <source>
        <dbReference type="Proteomes" id="UP001246473"/>
    </source>
</evidence>
<dbReference type="Proteomes" id="UP001246473">
    <property type="component" value="Unassembled WGS sequence"/>
</dbReference>
<feature type="chain" id="PRO_5042798037" evidence="2">
    <location>
        <begin position="23"/>
        <end position="95"/>
    </location>
</feature>
<reference evidence="4" key="2">
    <citation type="submission" date="2022-08" db="EMBL/GenBank/DDBJ databases">
        <authorList>
            <person name="Kim S.-J."/>
        </authorList>
    </citation>
    <scope>NUCLEOTIDE SEQUENCE</scope>
    <source>
        <strain evidence="4">KJ</strain>
    </source>
</reference>
<gene>
    <name evidence="3" type="ORF">OI25_7682</name>
    <name evidence="4" type="ORF">ParKJ_39125</name>
</gene>
<dbReference type="EMBL" id="CP010025">
    <property type="protein sequence ID" value="AJZ56534.1"/>
    <property type="molecule type" value="Genomic_DNA"/>
</dbReference>
<feature type="region of interest" description="Disordered" evidence="1">
    <location>
        <begin position="44"/>
        <end position="95"/>
    </location>
</feature>
<dbReference type="Proteomes" id="UP000032614">
    <property type="component" value="Chromosome 3"/>
</dbReference>
<evidence type="ECO:0000313" key="4">
    <source>
        <dbReference type="EMBL" id="MDT8843437.1"/>
    </source>
</evidence>
<feature type="compositionally biased region" description="Polar residues" evidence="1">
    <location>
        <begin position="45"/>
        <end position="68"/>
    </location>
</feature>
<dbReference type="InterPro" id="IPR025421">
    <property type="entry name" value="DUF4148"/>
</dbReference>
<proteinExistence type="predicted"/>
<keyword evidence="2" id="KW-0732">Signal</keyword>
<evidence type="ECO:0000256" key="1">
    <source>
        <dbReference type="SAM" id="MobiDB-lite"/>
    </source>
</evidence>
<accession>A0AAP5QJI3</accession>
<protein>
    <submittedName>
        <fullName evidence="4">DUF4148 domain-containing protein</fullName>
    </submittedName>
</protein>
<organism evidence="4 6">
    <name type="scientific">Paraburkholderia fungorum</name>
    <dbReference type="NCBI Taxonomy" id="134537"/>
    <lineage>
        <taxon>Bacteria</taxon>
        <taxon>Pseudomonadati</taxon>
        <taxon>Pseudomonadota</taxon>
        <taxon>Betaproteobacteria</taxon>
        <taxon>Burkholderiales</taxon>
        <taxon>Burkholderiaceae</taxon>
        <taxon>Paraburkholderia</taxon>
    </lineage>
</organism>
<dbReference type="GeneID" id="66520948"/>
<sequence length="95" mass="9764">MKSLIVALIVASTAILPSVSFAQRTHELTRAEVRAQLVAAEQQGVIPQSKTQYPDPANTSGTAANSSGYGPPAAGSQQAGAPLGQSLSHSLYAHH</sequence>
<feature type="compositionally biased region" description="Low complexity" evidence="1">
    <location>
        <begin position="70"/>
        <end position="86"/>
    </location>
</feature>